<sequence>MAEHDDGSSDTGNKTSNNPNNEVNPPVDSESDSEVNANLFIFSSRKAQNASWLSKRSKIKASQIAYLRSAYHIPSNYKIIIPDVEDRPHRPPKHYRSDVPISIPNENFELLDRMEALSLQERFEASSGSVCPGLDGARTILKSDWRVYVDSSIDDEPKYAVALELFSNILLTRDKAGVMYVEDESAHHLIKAGLHMHHLSLRVSFWKSEASKNNIRVEEYKKMFGKVRDQRDTAKEALKFEKKNYEAKLNEMSQALEDLKRQLAEEKAKAGQSFDAGRVAGRQEFAISDEFKQTMIEQRLGGAKDFASIPLFHQKKYAVNLLNYF</sequence>
<comment type="caution">
    <text evidence="3">The sequence shown here is derived from an EMBL/GenBank/DDBJ whole genome shotgun (WGS) entry which is preliminary data.</text>
</comment>
<protein>
    <submittedName>
        <fullName evidence="3">Uncharacterized protein</fullName>
    </submittedName>
</protein>
<dbReference type="Proteomes" id="UP000826271">
    <property type="component" value="Unassembled WGS sequence"/>
</dbReference>
<proteinExistence type="predicted"/>
<gene>
    <name evidence="3" type="ORF">BUALT_Bualt02G0003500</name>
</gene>
<organism evidence="3 4">
    <name type="scientific">Buddleja alternifolia</name>
    <dbReference type="NCBI Taxonomy" id="168488"/>
    <lineage>
        <taxon>Eukaryota</taxon>
        <taxon>Viridiplantae</taxon>
        <taxon>Streptophyta</taxon>
        <taxon>Embryophyta</taxon>
        <taxon>Tracheophyta</taxon>
        <taxon>Spermatophyta</taxon>
        <taxon>Magnoliopsida</taxon>
        <taxon>eudicotyledons</taxon>
        <taxon>Gunneridae</taxon>
        <taxon>Pentapetalae</taxon>
        <taxon>asterids</taxon>
        <taxon>lamiids</taxon>
        <taxon>Lamiales</taxon>
        <taxon>Scrophulariaceae</taxon>
        <taxon>Buddlejeae</taxon>
        <taxon>Buddleja</taxon>
    </lineage>
</organism>
<name>A0AAV6XWA8_9LAMI</name>
<accession>A0AAV6XWA8</accession>
<evidence type="ECO:0000313" key="4">
    <source>
        <dbReference type="Proteomes" id="UP000826271"/>
    </source>
</evidence>
<dbReference type="EMBL" id="WHWC01000002">
    <property type="protein sequence ID" value="KAG8387266.1"/>
    <property type="molecule type" value="Genomic_DNA"/>
</dbReference>
<feature type="compositionally biased region" description="Low complexity" evidence="2">
    <location>
        <begin position="17"/>
        <end position="27"/>
    </location>
</feature>
<keyword evidence="1" id="KW-0175">Coiled coil</keyword>
<evidence type="ECO:0000313" key="3">
    <source>
        <dbReference type="EMBL" id="KAG8387266.1"/>
    </source>
</evidence>
<dbReference type="AlphaFoldDB" id="A0AAV6XWA8"/>
<feature type="coiled-coil region" evidence="1">
    <location>
        <begin position="231"/>
        <end position="269"/>
    </location>
</feature>
<reference evidence="3" key="1">
    <citation type="submission" date="2019-10" db="EMBL/GenBank/DDBJ databases">
        <authorList>
            <person name="Zhang R."/>
            <person name="Pan Y."/>
            <person name="Wang J."/>
            <person name="Ma R."/>
            <person name="Yu S."/>
        </authorList>
    </citation>
    <scope>NUCLEOTIDE SEQUENCE</scope>
    <source>
        <strain evidence="3">LA-IB0</strain>
        <tissue evidence="3">Leaf</tissue>
    </source>
</reference>
<evidence type="ECO:0000256" key="1">
    <source>
        <dbReference type="SAM" id="Coils"/>
    </source>
</evidence>
<keyword evidence="4" id="KW-1185">Reference proteome</keyword>
<evidence type="ECO:0000256" key="2">
    <source>
        <dbReference type="SAM" id="MobiDB-lite"/>
    </source>
</evidence>
<feature type="region of interest" description="Disordered" evidence="2">
    <location>
        <begin position="1"/>
        <end position="32"/>
    </location>
</feature>